<proteinExistence type="predicted"/>
<dbReference type="Proteomes" id="UP000054564">
    <property type="component" value="Unassembled WGS sequence"/>
</dbReference>
<keyword evidence="2" id="KW-1185">Reference proteome</keyword>
<protein>
    <submittedName>
        <fullName evidence="1">Uncharacterized protein</fullName>
    </submittedName>
</protein>
<comment type="caution">
    <text evidence="1">The sequence shown here is derived from an EMBL/GenBank/DDBJ whole genome shotgun (WGS) entry which is preliminary data.</text>
</comment>
<gene>
    <name evidence="1" type="ORF">PSTG_13854</name>
</gene>
<name>A0A0L0V0B6_9BASI</name>
<evidence type="ECO:0000313" key="2">
    <source>
        <dbReference type="Proteomes" id="UP000054564"/>
    </source>
</evidence>
<dbReference type="OrthoDB" id="5565328at2759"/>
<dbReference type="EMBL" id="AJIL01000155">
    <property type="protein sequence ID" value="KNE92723.1"/>
    <property type="molecule type" value="Genomic_DNA"/>
</dbReference>
<sequence length="205" mass="23031">MDSSCCEEGEDEGIYKTHLQSNFAQNHNDLLSSRKRMLKDDCFKPILSPAVTDPITAENEYLMVSIMPRELFCTLLYLVSLTAHFDGHGKSPKSLIYAHEGSKQIDCQLISGLENLNHHKTDHLQNCPDYEPSPTLEINSYACGSPHSAQRHVDLHIPLKGMWISAFRSKECGSPHAAQRNVDLHMPLKGMWISTFHTKECGSPP</sequence>
<dbReference type="AlphaFoldDB" id="A0A0L0V0B6"/>
<accession>A0A0L0V0B6</accession>
<evidence type="ECO:0000313" key="1">
    <source>
        <dbReference type="EMBL" id="KNE92723.1"/>
    </source>
</evidence>
<reference evidence="2" key="1">
    <citation type="submission" date="2014-03" db="EMBL/GenBank/DDBJ databases">
        <title>The Genome Sequence of Puccinia striiformis f. sp. tritici PST-78.</title>
        <authorList>
            <consortium name="The Broad Institute Genome Sequencing Platform"/>
            <person name="Cuomo C."/>
            <person name="Hulbert S."/>
            <person name="Chen X."/>
            <person name="Walker B."/>
            <person name="Young S.K."/>
            <person name="Zeng Q."/>
            <person name="Gargeya S."/>
            <person name="Fitzgerald M."/>
            <person name="Haas B."/>
            <person name="Abouelleil A."/>
            <person name="Alvarado L."/>
            <person name="Arachchi H.M."/>
            <person name="Berlin A.M."/>
            <person name="Chapman S.B."/>
            <person name="Goldberg J."/>
            <person name="Griggs A."/>
            <person name="Gujja S."/>
            <person name="Hansen M."/>
            <person name="Howarth C."/>
            <person name="Imamovic A."/>
            <person name="Larimer J."/>
            <person name="McCowan C."/>
            <person name="Montmayeur A."/>
            <person name="Murphy C."/>
            <person name="Neiman D."/>
            <person name="Pearson M."/>
            <person name="Priest M."/>
            <person name="Roberts A."/>
            <person name="Saif S."/>
            <person name="Shea T."/>
            <person name="Sisk P."/>
            <person name="Sykes S."/>
            <person name="Wortman J."/>
            <person name="Nusbaum C."/>
            <person name="Birren B."/>
        </authorList>
    </citation>
    <scope>NUCLEOTIDE SEQUENCE [LARGE SCALE GENOMIC DNA]</scope>
    <source>
        <strain evidence="2">race PST-78</strain>
    </source>
</reference>
<organism evidence="1 2">
    <name type="scientific">Puccinia striiformis f. sp. tritici PST-78</name>
    <dbReference type="NCBI Taxonomy" id="1165861"/>
    <lineage>
        <taxon>Eukaryota</taxon>
        <taxon>Fungi</taxon>
        <taxon>Dikarya</taxon>
        <taxon>Basidiomycota</taxon>
        <taxon>Pucciniomycotina</taxon>
        <taxon>Pucciniomycetes</taxon>
        <taxon>Pucciniales</taxon>
        <taxon>Pucciniaceae</taxon>
        <taxon>Puccinia</taxon>
    </lineage>
</organism>
<dbReference type="STRING" id="1165861.A0A0L0V0B6"/>